<reference evidence="2" key="2">
    <citation type="submission" date="2015-03" db="UniProtKB">
        <authorList>
            <consortium name="EnsemblPlants"/>
        </authorList>
    </citation>
    <scope>IDENTIFICATION</scope>
</reference>
<reference evidence="2" key="1">
    <citation type="journal article" date="2009" name="Rice">
        <title>De Novo Next Generation Sequencing of Plant Genomes.</title>
        <authorList>
            <person name="Rounsley S."/>
            <person name="Marri P.R."/>
            <person name="Yu Y."/>
            <person name="He R."/>
            <person name="Sisneros N."/>
            <person name="Goicoechea J.L."/>
            <person name="Lee S.J."/>
            <person name="Angelova A."/>
            <person name="Kudrna D."/>
            <person name="Luo M."/>
            <person name="Affourtit J."/>
            <person name="Desany B."/>
            <person name="Knight J."/>
            <person name="Niazi F."/>
            <person name="Egholm M."/>
            <person name="Wing R.A."/>
        </authorList>
    </citation>
    <scope>NUCLEOTIDE SEQUENCE [LARGE SCALE GENOMIC DNA]</scope>
    <source>
        <strain evidence="2">cv. IRGC 105608</strain>
    </source>
</reference>
<evidence type="ECO:0000256" key="1">
    <source>
        <dbReference type="SAM" id="MobiDB-lite"/>
    </source>
</evidence>
<sequence>MSSMRGAAPARSTRRTPMSKPTVTGSARRDANNGALHPAVTSTTACTAKQRKQHSQGGRFTAA</sequence>
<keyword evidence="3" id="KW-1185">Reference proteome</keyword>
<feature type="compositionally biased region" description="Polar residues" evidence="1">
    <location>
        <begin position="15"/>
        <end position="25"/>
    </location>
</feature>
<dbReference type="AlphaFoldDB" id="A0A0D3HSL1"/>
<dbReference type="Proteomes" id="UP000026960">
    <property type="component" value="Chromosome 12"/>
</dbReference>
<proteinExistence type="predicted"/>
<protein>
    <submittedName>
        <fullName evidence="2">Uncharacterized protein</fullName>
    </submittedName>
</protein>
<dbReference type="EnsemblPlants" id="OBART12G06260.1">
    <property type="protein sequence ID" value="OBART12G06260.1"/>
    <property type="gene ID" value="OBART12G06260"/>
</dbReference>
<dbReference type="HOGENOM" id="CLU_2889312_0_0_1"/>
<dbReference type="Gramene" id="OBART12G06260.1">
    <property type="protein sequence ID" value="OBART12G06260.1"/>
    <property type="gene ID" value="OBART12G06260"/>
</dbReference>
<name>A0A0D3HSL1_9ORYZ</name>
<evidence type="ECO:0000313" key="2">
    <source>
        <dbReference type="EnsemblPlants" id="OBART12G06260.1"/>
    </source>
</evidence>
<accession>A0A0D3HSL1</accession>
<feature type="region of interest" description="Disordered" evidence="1">
    <location>
        <begin position="1"/>
        <end position="63"/>
    </location>
</feature>
<evidence type="ECO:0000313" key="3">
    <source>
        <dbReference type="Proteomes" id="UP000026960"/>
    </source>
</evidence>
<dbReference type="PaxDb" id="65489-OBART12G06260.1"/>
<organism evidence="2">
    <name type="scientific">Oryza barthii</name>
    <dbReference type="NCBI Taxonomy" id="65489"/>
    <lineage>
        <taxon>Eukaryota</taxon>
        <taxon>Viridiplantae</taxon>
        <taxon>Streptophyta</taxon>
        <taxon>Embryophyta</taxon>
        <taxon>Tracheophyta</taxon>
        <taxon>Spermatophyta</taxon>
        <taxon>Magnoliopsida</taxon>
        <taxon>Liliopsida</taxon>
        <taxon>Poales</taxon>
        <taxon>Poaceae</taxon>
        <taxon>BOP clade</taxon>
        <taxon>Oryzoideae</taxon>
        <taxon>Oryzeae</taxon>
        <taxon>Oryzinae</taxon>
        <taxon>Oryza</taxon>
    </lineage>
</organism>